<dbReference type="EMBL" id="JADOEF010000001">
    <property type="protein sequence ID" value="MBF7808659.1"/>
    <property type="molecule type" value="Genomic_DNA"/>
</dbReference>
<dbReference type="Proteomes" id="UP000631418">
    <property type="component" value="Unassembled WGS sequence"/>
</dbReference>
<reference evidence="1" key="1">
    <citation type="submission" date="2020-11" db="EMBL/GenBank/DDBJ databases">
        <authorList>
            <person name="Thieme N."/>
            <person name="Liebl W."/>
            <person name="Zverlov V."/>
        </authorList>
    </citation>
    <scope>NUCLEOTIDE SEQUENCE</scope>
    <source>
        <strain evidence="1">NT08</strain>
    </source>
</reference>
<protein>
    <submittedName>
        <fullName evidence="1">Uncharacterized protein</fullName>
    </submittedName>
</protein>
<organism evidence="1 2">
    <name type="scientific">Clostridium beijerinckii</name>
    <name type="common">Clostridium MP</name>
    <dbReference type="NCBI Taxonomy" id="1520"/>
    <lineage>
        <taxon>Bacteria</taxon>
        <taxon>Bacillati</taxon>
        <taxon>Bacillota</taxon>
        <taxon>Clostridia</taxon>
        <taxon>Eubacteriales</taxon>
        <taxon>Clostridiaceae</taxon>
        <taxon>Clostridium</taxon>
    </lineage>
</organism>
<gene>
    <name evidence="1" type="ORF">IS491_08320</name>
</gene>
<accession>A0A1S8RJV3</accession>
<sequence length="53" mass="5472">MLNEKALKKVGPSYEEVGAKKDGGVTPTSDISVLTAATLISATYTVTITATND</sequence>
<evidence type="ECO:0000313" key="2">
    <source>
        <dbReference type="Proteomes" id="UP000631418"/>
    </source>
</evidence>
<dbReference type="AlphaFoldDB" id="A0A1S8RJV3"/>
<proteinExistence type="predicted"/>
<dbReference type="RefSeq" id="WP_012060742.1">
    <property type="nucleotide sequence ID" value="NZ_CP053893.1"/>
</dbReference>
<comment type="caution">
    <text evidence="1">The sequence shown here is derived from an EMBL/GenBank/DDBJ whole genome shotgun (WGS) entry which is preliminary data.</text>
</comment>
<name>A0A1S8RJV3_CLOBE</name>
<evidence type="ECO:0000313" key="1">
    <source>
        <dbReference type="EMBL" id="MBF7808659.1"/>
    </source>
</evidence>